<accession>A0A094ITF3</accession>
<evidence type="ECO:0000256" key="4">
    <source>
        <dbReference type="ARBA" id="ARBA00022695"/>
    </source>
</evidence>
<dbReference type="InterPro" id="IPR013173">
    <property type="entry name" value="DNA_primase_DnaG_DnaB-bd_dom"/>
</dbReference>
<feature type="zinc finger region" description="CHC2-type" evidence="12 14">
    <location>
        <begin position="40"/>
        <end position="64"/>
    </location>
</feature>
<comment type="subunit">
    <text evidence="12">Monomer. Interacts with DnaB.</text>
</comment>
<gene>
    <name evidence="12 16" type="primary">dnaG</name>
    <name evidence="16" type="ORF">IDSA_10035</name>
</gene>
<evidence type="ECO:0000256" key="5">
    <source>
        <dbReference type="ARBA" id="ARBA00022705"/>
    </source>
</evidence>
<evidence type="ECO:0000259" key="15">
    <source>
        <dbReference type="PROSITE" id="PS50880"/>
    </source>
</evidence>
<keyword evidence="10 12" id="KW-0238">DNA-binding</keyword>
<dbReference type="PIRSF" id="PIRSF002811">
    <property type="entry name" value="DnaG"/>
    <property type="match status" value="1"/>
</dbReference>
<dbReference type="PANTHER" id="PTHR30313">
    <property type="entry name" value="DNA PRIMASE"/>
    <property type="match status" value="1"/>
</dbReference>
<dbReference type="GO" id="GO:0008270">
    <property type="term" value="F:zinc ion binding"/>
    <property type="evidence" value="ECO:0007669"/>
    <property type="project" value="UniProtKB-UniRule"/>
</dbReference>
<dbReference type="FunFam" id="3.90.580.10:FF:000001">
    <property type="entry name" value="DNA primase"/>
    <property type="match status" value="1"/>
</dbReference>
<dbReference type="Pfam" id="PF10410">
    <property type="entry name" value="DnaB_bind"/>
    <property type="match status" value="1"/>
</dbReference>
<protein>
    <recommendedName>
        <fullName evidence="12 13">DNA primase</fullName>
        <ecNumber evidence="12">2.7.7.101</ecNumber>
    </recommendedName>
</protein>
<dbReference type="GO" id="GO:0003677">
    <property type="term" value="F:DNA binding"/>
    <property type="evidence" value="ECO:0007669"/>
    <property type="project" value="UniProtKB-KW"/>
</dbReference>
<name>A0A094ITF3_9GAMM</name>
<keyword evidence="11 12" id="KW-0804">Transcription</keyword>
<dbReference type="InterPro" id="IPR037068">
    <property type="entry name" value="DNA_primase_core_N_sf"/>
</dbReference>
<reference evidence="16 17" key="1">
    <citation type="submission" date="2014-06" db="EMBL/GenBank/DDBJ databases">
        <title>The draft genome sequence of Idiomarina salinarum ISL-52.</title>
        <authorList>
            <person name="Du J."/>
            <person name="Shao Z."/>
        </authorList>
    </citation>
    <scope>NUCLEOTIDE SEQUENCE [LARGE SCALE GENOMIC DNA]</scope>
    <source>
        <strain evidence="16 17">ISL-52</strain>
    </source>
</reference>
<comment type="cofactor">
    <cofactor evidence="12 13 14">
        <name>Zn(2+)</name>
        <dbReference type="ChEBI" id="CHEBI:29105"/>
    </cofactor>
    <text evidence="12 13 14">Binds 1 zinc ion per monomer.</text>
</comment>
<evidence type="ECO:0000313" key="17">
    <source>
        <dbReference type="Proteomes" id="UP000054363"/>
    </source>
</evidence>
<dbReference type="GO" id="GO:0000428">
    <property type="term" value="C:DNA-directed RNA polymerase complex"/>
    <property type="evidence" value="ECO:0007669"/>
    <property type="project" value="UniProtKB-KW"/>
</dbReference>
<evidence type="ECO:0000256" key="11">
    <source>
        <dbReference type="ARBA" id="ARBA00023163"/>
    </source>
</evidence>
<dbReference type="EC" id="2.7.7.101" evidence="12"/>
<dbReference type="FunFam" id="3.90.980.10:FF:000001">
    <property type="entry name" value="DNA primase"/>
    <property type="match status" value="1"/>
</dbReference>
<dbReference type="SMART" id="SM00493">
    <property type="entry name" value="TOPRIM"/>
    <property type="match status" value="1"/>
</dbReference>
<dbReference type="GO" id="GO:0003899">
    <property type="term" value="F:DNA-directed RNA polymerase activity"/>
    <property type="evidence" value="ECO:0007669"/>
    <property type="project" value="UniProtKB-UniRule"/>
</dbReference>
<dbReference type="InterPro" id="IPR013264">
    <property type="entry name" value="DNAG_N"/>
</dbReference>
<keyword evidence="17" id="KW-1185">Reference proteome</keyword>
<keyword evidence="5 12" id="KW-0235">DNA replication</keyword>
<dbReference type="GO" id="GO:1990077">
    <property type="term" value="C:primosome complex"/>
    <property type="evidence" value="ECO:0007669"/>
    <property type="project" value="UniProtKB-KW"/>
</dbReference>
<keyword evidence="4 12" id="KW-0548">Nucleotidyltransferase</keyword>
<dbReference type="InterPro" id="IPR050219">
    <property type="entry name" value="DnaG_primase"/>
</dbReference>
<keyword evidence="8 12" id="KW-0862">Zinc</keyword>
<dbReference type="Gene3D" id="1.20.50.20">
    <property type="entry name" value="DnaG, RNA polymerase domain, helical bundle"/>
    <property type="match status" value="1"/>
</dbReference>
<dbReference type="InterPro" id="IPR016136">
    <property type="entry name" value="DNA_helicase_N/primase_C"/>
</dbReference>
<dbReference type="PROSITE" id="PS50880">
    <property type="entry name" value="TOPRIM"/>
    <property type="match status" value="1"/>
</dbReference>
<comment type="function">
    <text evidence="12 13">RNA polymerase that catalyzes the synthesis of short RNA molecules used as primers for DNA polymerase during DNA replication.</text>
</comment>
<dbReference type="RefSeq" id="WP_034776337.1">
    <property type="nucleotide sequence ID" value="NZ_JPER01000005.1"/>
</dbReference>
<keyword evidence="9" id="KW-0460">Magnesium</keyword>
<dbReference type="InterPro" id="IPR006171">
    <property type="entry name" value="TOPRIM_dom"/>
</dbReference>
<dbReference type="InterPro" id="IPR006295">
    <property type="entry name" value="DNA_primase_DnaG"/>
</dbReference>
<dbReference type="GO" id="GO:0005737">
    <property type="term" value="C:cytoplasm"/>
    <property type="evidence" value="ECO:0007669"/>
    <property type="project" value="TreeGrafter"/>
</dbReference>
<dbReference type="Pfam" id="PF13155">
    <property type="entry name" value="Toprim_2"/>
    <property type="match status" value="1"/>
</dbReference>
<dbReference type="Gene3D" id="3.40.1360.10">
    <property type="match status" value="1"/>
</dbReference>
<dbReference type="SUPFAM" id="SSF56731">
    <property type="entry name" value="DNA primase core"/>
    <property type="match status" value="1"/>
</dbReference>
<evidence type="ECO:0000256" key="2">
    <source>
        <dbReference type="ARBA" id="ARBA00022515"/>
    </source>
</evidence>
<dbReference type="Proteomes" id="UP000054363">
    <property type="component" value="Unassembled WGS sequence"/>
</dbReference>
<evidence type="ECO:0000256" key="13">
    <source>
        <dbReference type="PIRNR" id="PIRNR002811"/>
    </source>
</evidence>
<dbReference type="Pfam" id="PF01807">
    <property type="entry name" value="Zn_ribbon_DnaG"/>
    <property type="match status" value="1"/>
</dbReference>
<comment type="caution">
    <text evidence="16">The sequence shown here is derived from an EMBL/GenBank/DDBJ whole genome shotgun (WGS) entry which is preliminary data.</text>
</comment>
<evidence type="ECO:0000256" key="14">
    <source>
        <dbReference type="PIRSR" id="PIRSR002811-1"/>
    </source>
</evidence>
<dbReference type="Pfam" id="PF08278">
    <property type="entry name" value="DnaG_DnaB_bind"/>
    <property type="match status" value="1"/>
</dbReference>
<dbReference type="GO" id="GO:0006269">
    <property type="term" value="P:DNA replication, synthesis of primer"/>
    <property type="evidence" value="ECO:0007669"/>
    <property type="project" value="UniProtKB-UniRule"/>
</dbReference>
<keyword evidence="1 12" id="KW-0240">DNA-directed RNA polymerase</keyword>
<keyword evidence="3 12" id="KW-0808">Transferase</keyword>
<evidence type="ECO:0000256" key="10">
    <source>
        <dbReference type="ARBA" id="ARBA00023125"/>
    </source>
</evidence>
<dbReference type="InterPro" id="IPR019475">
    <property type="entry name" value="DNA_primase_DnaB-bd"/>
</dbReference>
<dbReference type="NCBIfam" id="TIGR01391">
    <property type="entry name" value="dnaG"/>
    <property type="match status" value="1"/>
</dbReference>
<evidence type="ECO:0000313" key="16">
    <source>
        <dbReference type="EMBL" id="KFZ30397.1"/>
    </source>
</evidence>
<evidence type="ECO:0000256" key="9">
    <source>
        <dbReference type="ARBA" id="ARBA00022842"/>
    </source>
</evidence>
<dbReference type="STRING" id="435908.IDSA_10035"/>
<dbReference type="FunFam" id="3.40.1360.10:FF:000002">
    <property type="entry name" value="DNA primase"/>
    <property type="match status" value="1"/>
</dbReference>
<evidence type="ECO:0000256" key="8">
    <source>
        <dbReference type="ARBA" id="ARBA00022833"/>
    </source>
</evidence>
<dbReference type="SMART" id="SM00766">
    <property type="entry name" value="DnaG_DnaB_bind"/>
    <property type="match status" value="1"/>
</dbReference>
<dbReference type="Gene3D" id="3.90.980.10">
    <property type="entry name" value="DNA primase, catalytic core, N-terminal domain"/>
    <property type="match status" value="1"/>
</dbReference>
<dbReference type="HAMAP" id="MF_00974">
    <property type="entry name" value="DNA_primase_DnaG"/>
    <property type="match status" value="1"/>
</dbReference>
<dbReference type="CDD" id="cd03364">
    <property type="entry name" value="TOPRIM_DnaG_primases"/>
    <property type="match status" value="1"/>
</dbReference>
<proteinExistence type="inferred from homology"/>
<evidence type="ECO:0000256" key="3">
    <source>
        <dbReference type="ARBA" id="ARBA00022679"/>
    </source>
</evidence>
<evidence type="ECO:0000256" key="6">
    <source>
        <dbReference type="ARBA" id="ARBA00022723"/>
    </source>
</evidence>
<dbReference type="PANTHER" id="PTHR30313:SF2">
    <property type="entry name" value="DNA PRIMASE"/>
    <property type="match status" value="1"/>
</dbReference>
<keyword evidence="2 12" id="KW-0639">Primosome</keyword>
<dbReference type="SUPFAM" id="SSF117023">
    <property type="entry name" value="DNA primase DnaG, C-terminal domain"/>
    <property type="match status" value="1"/>
</dbReference>
<dbReference type="InterPro" id="IPR030846">
    <property type="entry name" value="DnaG_bac"/>
</dbReference>
<dbReference type="InterPro" id="IPR034151">
    <property type="entry name" value="TOPRIM_DnaG_bac"/>
</dbReference>
<evidence type="ECO:0000256" key="7">
    <source>
        <dbReference type="ARBA" id="ARBA00022771"/>
    </source>
</evidence>
<keyword evidence="6 12" id="KW-0479">Metal-binding</keyword>
<dbReference type="OrthoDB" id="9803773at2"/>
<comment type="similarity">
    <text evidence="12 13">Belongs to the DnaG primase family.</text>
</comment>
<dbReference type="Gene3D" id="1.10.860.10">
    <property type="entry name" value="DNAb Helicase, Chain A"/>
    <property type="match status" value="1"/>
</dbReference>
<dbReference type="Pfam" id="PF08275">
    <property type="entry name" value="DNAG_N"/>
    <property type="match status" value="1"/>
</dbReference>
<comment type="catalytic activity">
    <reaction evidence="12">
        <text>ssDNA + n NTP = ssDNA/pppN(pN)n-1 hybrid + (n-1) diphosphate.</text>
        <dbReference type="EC" id="2.7.7.101"/>
    </reaction>
</comment>
<dbReference type="SMART" id="SM00400">
    <property type="entry name" value="ZnF_CHCC"/>
    <property type="match status" value="1"/>
</dbReference>
<dbReference type="AlphaFoldDB" id="A0A094ITF3"/>
<sequence>MAGLIPKSFIHDLIDRADVVEVVDSRVPLKKAGRNYQACCPFHNEKTPSFTVAPDKQFYHCFGCGEHGNALDFLMKFDGLEFPEAIEELASMLGLEVPRETTANPQADAKKRAQAADDYEQMEKAARFFAHQLRHHQNSAKVIEYLKNRGLSGEIVKAFQIGYAPDEWDGILKALSNGTASREQLVELKLVNKNEKGRYYDFFRDRVMFPIRDRRGRVVGFGGRVLEGDGPKYLNSPETRIFHKGRELYGFYEVRQAHRQPEQILIVEGYMDVVALAQAGINYAVASLGTATTTEQLQMLFRATPRVVCCYDGDRAGRDAAWRALENALPLLTDGLELKFLFLPDGEDPDSLVRQEGAERFEERLTKAQSFTDYFFSHLAESLDLNTDAGKSTLLKQAKPLIERIASDFYRETLMERLARLLRRETSQIANHIKAPASGRRPAESLKITPMRRAIGLLLQHPELGQEVPLHEELKALKLPGIDLLLAMHRQTRERPVNSAQLLEMWRGTPEENALRQLARWDHHLDPEKVRQEFLDIFLFFIDQFVEQRASELLEKEQQTPLTRAEQQEYMTLLKYRSGKGKKK</sequence>
<dbReference type="Gene3D" id="3.90.580.10">
    <property type="entry name" value="Zinc finger, CHC2-type domain"/>
    <property type="match status" value="1"/>
</dbReference>
<comment type="domain">
    <text evidence="12">Contains an N-terminal zinc-binding domain, a central core domain that contains the primase activity, and a C-terminal DnaB-binding domain.</text>
</comment>
<dbReference type="SUPFAM" id="SSF57783">
    <property type="entry name" value="Zinc beta-ribbon"/>
    <property type="match status" value="1"/>
</dbReference>
<organism evidence="16 17">
    <name type="scientific">Pseudidiomarina salinarum</name>
    <dbReference type="NCBI Taxonomy" id="435908"/>
    <lineage>
        <taxon>Bacteria</taxon>
        <taxon>Pseudomonadati</taxon>
        <taxon>Pseudomonadota</taxon>
        <taxon>Gammaproteobacteria</taxon>
        <taxon>Alteromonadales</taxon>
        <taxon>Idiomarinaceae</taxon>
        <taxon>Pseudidiomarina</taxon>
    </lineage>
</organism>
<dbReference type="EMBL" id="JPER01000005">
    <property type="protein sequence ID" value="KFZ30397.1"/>
    <property type="molecule type" value="Genomic_DNA"/>
</dbReference>
<dbReference type="InterPro" id="IPR002694">
    <property type="entry name" value="Znf_CHC2"/>
</dbReference>
<feature type="domain" description="Toprim" evidence="15">
    <location>
        <begin position="262"/>
        <end position="344"/>
    </location>
</feature>
<dbReference type="InterPro" id="IPR036977">
    <property type="entry name" value="DNA_primase_Znf_CHC2"/>
</dbReference>
<evidence type="ECO:0000256" key="12">
    <source>
        <dbReference type="HAMAP-Rule" id="MF_00974"/>
    </source>
</evidence>
<dbReference type="eggNOG" id="COG0358">
    <property type="taxonomic scope" value="Bacteria"/>
</dbReference>
<evidence type="ECO:0000256" key="1">
    <source>
        <dbReference type="ARBA" id="ARBA00022478"/>
    </source>
</evidence>
<keyword evidence="7 12" id="KW-0863">Zinc-finger</keyword>